<dbReference type="AlphaFoldDB" id="A0AAD7DSS6"/>
<keyword evidence="2" id="KW-1185">Reference proteome</keyword>
<evidence type="ECO:0000313" key="2">
    <source>
        <dbReference type="Proteomes" id="UP001221757"/>
    </source>
</evidence>
<sequence length="223" mass="24795">MTSPVTSPNLCRALVLYIPPIMTSTQTYLNSTPVARAYLPGECAEIFWPQSTALAQMPAGQCHIITGNSASLDAHATVSARAAFYRAVFRAEYPNYANRLDLERCADHSNDELLDFGTQILGMLWLEDNAEPLQVILYPQEDLRVRLSVHNIALGAAGFEKGLKGIQVYVRDPLRNGGQGGWLDCNWETPLRVRAPGDAILLSYSDVQFLKDFDIHEPHLTYD</sequence>
<dbReference type="Proteomes" id="UP001221757">
    <property type="component" value="Unassembled WGS sequence"/>
</dbReference>
<dbReference type="EMBL" id="JARKIE010000030">
    <property type="protein sequence ID" value="KAJ7697462.1"/>
    <property type="molecule type" value="Genomic_DNA"/>
</dbReference>
<proteinExistence type="predicted"/>
<organism evidence="1 2">
    <name type="scientific">Mycena rosella</name>
    <name type="common">Pink bonnet</name>
    <name type="synonym">Agaricus rosellus</name>
    <dbReference type="NCBI Taxonomy" id="1033263"/>
    <lineage>
        <taxon>Eukaryota</taxon>
        <taxon>Fungi</taxon>
        <taxon>Dikarya</taxon>
        <taxon>Basidiomycota</taxon>
        <taxon>Agaricomycotina</taxon>
        <taxon>Agaricomycetes</taxon>
        <taxon>Agaricomycetidae</taxon>
        <taxon>Agaricales</taxon>
        <taxon>Marasmiineae</taxon>
        <taxon>Mycenaceae</taxon>
        <taxon>Mycena</taxon>
    </lineage>
</organism>
<protein>
    <submittedName>
        <fullName evidence="1">Uncharacterized protein</fullName>
    </submittedName>
</protein>
<evidence type="ECO:0000313" key="1">
    <source>
        <dbReference type="EMBL" id="KAJ7697462.1"/>
    </source>
</evidence>
<name>A0AAD7DSS6_MYCRO</name>
<accession>A0AAD7DSS6</accession>
<reference evidence="1" key="1">
    <citation type="submission" date="2023-03" db="EMBL/GenBank/DDBJ databases">
        <title>Massive genome expansion in bonnet fungi (Mycena s.s.) driven by repeated elements and novel gene families across ecological guilds.</title>
        <authorList>
            <consortium name="Lawrence Berkeley National Laboratory"/>
            <person name="Harder C.B."/>
            <person name="Miyauchi S."/>
            <person name="Viragh M."/>
            <person name="Kuo A."/>
            <person name="Thoen E."/>
            <person name="Andreopoulos B."/>
            <person name="Lu D."/>
            <person name="Skrede I."/>
            <person name="Drula E."/>
            <person name="Henrissat B."/>
            <person name="Morin E."/>
            <person name="Kohler A."/>
            <person name="Barry K."/>
            <person name="LaButti K."/>
            <person name="Morin E."/>
            <person name="Salamov A."/>
            <person name="Lipzen A."/>
            <person name="Mereny Z."/>
            <person name="Hegedus B."/>
            <person name="Baldrian P."/>
            <person name="Stursova M."/>
            <person name="Weitz H."/>
            <person name="Taylor A."/>
            <person name="Grigoriev I.V."/>
            <person name="Nagy L.G."/>
            <person name="Martin F."/>
            <person name="Kauserud H."/>
        </authorList>
    </citation>
    <scope>NUCLEOTIDE SEQUENCE</scope>
    <source>
        <strain evidence="1">CBHHK067</strain>
    </source>
</reference>
<gene>
    <name evidence="1" type="ORF">B0H17DRAFT_1197518</name>
</gene>
<comment type="caution">
    <text evidence="1">The sequence shown here is derived from an EMBL/GenBank/DDBJ whole genome shotgun (WGS) entry which is preliminary data.</text>
</comment>